<name>L7VVM7_9BACT</name>
<dbReference type="Pfam" id="PF09619">
    <property type="entry name" value="YscW"/>
    <property type="match status" value="1"/>
</dbReference>
<dbReference type="InterPro" id="IPR039366">
    <property type="entry name" value="Pilotin"/>
</dbReference>
<evidence type="ECO:0000313" key="1">
    <source>
        <dbReference type="EMBL" id="AGC71088.1"/>
    </source>
</evidence>
<protein>
    <submittedName>
        <fullName evidence="1">Uncharacterized protein</fullName>
    </submittedName>
</protein>
<proteinExistence type="predicted"/>
<dbReference type="EMBL" id="JX649861">
    <property type="protein sequence ID" value="AGC71088.1"/>
    <property type="molecule type" value="Genomic_DNA"/>
</dbReference>
<accession>L7VVM7</accession>
<sequence>MLLAYAGVMTLSVFTGTLLIRERIAIPAPVVATVKLVSADGEVLAATAVEANSVPVEFSVTVDPEILGAHKHLSLWAFVRSSVGAWGTLELAPVKGNTAEVVLTRIPE</sequence>
<reference evidence="1" key="1">
    <citation type="submission" date="2012-09" db="EMBL/GenBank/DDBJ databases">
        <title>Metagenomic Characterization of a Microbial Community in Wastewater Detects High Levels of Antibiotic Resistance.</title>
        <authorList>
            <person name="Abrams M."/>
            <person name="Caldwell A."/>
            <person name="Vandaei E."/>
            <person name="Lee W."/>
            <person name="Perrott J."/>
            <person name="Khan S.Y."/>
            <person name="Ta J."/>
            <person name="Romero D."/>
            <person name="Nguyen V."/>
            <person name="Pourmand N."/>
            <person name="Ouverney C.C."/>
        </authorList>
    </citation>
    <scope>NUCLEOTIDE SEQUENCE</scope>
</reference>
<dbReference type="AlphaFoldDB" id="L7VVM7"/>
<organism evidence="1">
    <name type="scientific">uncultured bacterium A1Q1_fos_324</name>
    <dbReference type="NCBI Taxonomy" id="1256572"/>
    <lineage>
        <taxon>Bacteria</taxon>
        <taxon>environmental samples</taxon>
    </lineage>
</organism>